<keyword evidence="3" id="KW-0479">Metal-binding</keyword>
<accession>A0A3R8Q608</accession>
<evidence type="ECO:0000313" key="5">
    <source>
        <dbReference type="Proteomes" id="UP000286990"/>
    </source>
</evidence>
<feature type="binding site" evidence="3">
    <location>
        <position position="384"/>
    </location>
    <ligand>
        <name>Mg(2+)</name>
        <dbReference type="ChEBI" id="CHEBI:18420"/>
        <label>1</label>
    </ligand>
</feature>
<dbReference type="PANTHER" id="PTHR16222">
    <property type="entry name" value="ADP-RIBOSYLGLYCOHYDROLASE"/>
    <property type="match status" value="1"/>
</dbReference>
<feature type="binding site" evidence="3">
    <location>
        <position position="115"/>
    </location>
    <ligand>
        <name>Mg(2+)</name>
        <dbReference type="ChEBI" id="CHEBI:18420"/>
        <label>1</label>
    </ligand>
</feature>
<dbReference type="Gene3D" id="1.10.4080.10">
    <property type="entry name" value="ADP-ribosylation/Crystallin J1"/>
    <property type="match status" value="1"/>
</dbReference>
<dbReference type="InterPro" id="IPR036705">
    <property type="entry name" value="Ribosyl_crysJ1_sf"/>
</dbReference>
<dbReference type="GO" id="GO:0046872">
    <property type="term" value="F:metal ion binding"/>
    <property type="evidence" value="ECO:0007669"/>
    <property type="project" value="UniProtKB-KW"/>
</dbReference>
<comment type="similarity">
    <text evidence="1">Belongs to the ADP-ribosylglycohydrolase family.</text>
</comment>
<dbReference type="RefSeq" id="WP_125222308.1">
    <property type="nucleotide sequence ID" value="NZ_QUSX01000001.1"/>
</dbReference>
<dbReference type="Pfam" id="PF03747">
    <property type="entry name" value="ADP_ribosyl_GH"/>
    <property type="match status" value="1"/>
</dbReference>
<evidence type="ECO:0000256" key="3">
    <source>
        <dbReference type="PIRSR" id="PIRSR605502-1"/>
    </source>
</evidence>
<feature type="binding site" evidence="3">
    <location>
        <position position="387"/>
    </location>
    <ligand>
        <name>Mg(2+)</name>
        <dbReference type="ChEBI" id="CHEBI:18420"/>
        <label>1</label>
    </ligand>
</feature>
<feature type="binding site" evidence="3">
    <location>
        <position position="386"/>
    </location>
    <ligand>
        <name>Mg(2+)</name>
        <dbReference type="ChEBI" id="CHEBI:18420"/>
        <label>1</label>
    </ligand>
</feature>
<feature type="binding site" evidence="3">
    <location>
        <position position="116"/>
    </location>
    <ligand>
        <name>Mg(2+)</name>
        <dbReference type="ChEBI" id="CHEBI:18420"/>
        <label>1</label>
    </ligand>
</feature>
<dbReference type="SUPFAM" id="SSF101478">
    <property type="entry name" value="ADP-ribosylglycohydrolase"/>
    <property type="match status" value="1"/>
</dbReference>
<dbReference type="PROSITE" id="PS51257">
    <property type="entry name" value="PROKAR_LIPOPROTEIN"/>
    <property type="match status" value="1"/>
</dbReference>
<protein>
    <submittedName>
        <fullName evidence="4">ADP-ribosylglycohydrolase family protein</fullName>
    </submittedName>
</protein>
<feature type="binding site" evidence="3">
    <location>
        <position position="117"/>
    </location>
    <ligand>
        <name>Mg(2+)</name>
        <dbReference type="ChEBI" id="CHEBI:18420"/>
        <label>1</label>
    </ligand>
</feature>
<evidence type="ECO:0000313" key="4">
    <source>
        <dbReference type="EMBL" id="RRQ50489.1"/>
    </source>
</evidence>
<proteinExistence type="inferred from homology"/>
<comment type="cofactor">
    <cofactor evidence="3">
        <name>Mg(2+)</name>
        <dbReference type="ChEBI" id="CHEBI:18420"/>
    </cofactor>
    <text evidence="3">Binds 2 magnesium ions per subunit.</text>
</comment>
<organism evidence="4 5">
    <name type="scientific">Maribacter algicola</name>
    <dbReference type="NCBI Taxonomy" id="2498892"/>
    <lineage>
        <taxon>Bacteria</taxon>
        <taxon>Pseudomonadati</taxon>
        <taxon>Bacteroidota</taxon>
        <taxon>Flavobacteriia</taxon>
        <taxon>Flavobacteriales</taxon>
        <taxon>Flavobacteriaceae</taxon>
        <taxon>Maribacter</taxon>
    </lineage>
</organism>
<reference evidence="5" key="2">
    <citation type="submission" date="2018-12" db="EMBL/GenBank/DDBJ databases">
        <title>Maribacter lutimaris sp. nov., isolated from marine sediment.</title>
        <authorList>
            <person name="Kim K.K."/>
        </authorList>
    </citation>
    <scope>NUCLEOTIDE SEQUENCE [LARGE SCALE GENOMIC DNA]</scope>
    <source>
        <strain evidence="5">PoM-212</strain>
    </source>
</reference>
<keyword evidence="2" id="KW-0378">Hydrolase</keyword>
<dbReference type="InterPro" id="IPR050792">
    <property type="entry name" value="ADP-ribosylglycohydrolase"/>
</dbReference>
<reference evidence="5" key="1">
    <citation type="submission" date="2018-08" db="EMBL/GenBank/DDBJ databases">
        <authorList>
            <person name="Khan S.A."/>
            <person name="J S.E."/>
        </authorList>
    </citation>
    <scope>NUCLEOTIDE SEQUENCE [LARGE SCALE GENOMIC DNA]</scope>
    <source>
        <strain evidence="5">PoM-212</strain>
    </source>
</reference>
<sequence length="438" mass="49269">MKYHHPNLSKCIVALSLVLTFSCKQNEKETPLIPAPKNAAYTSDTLQLSKEAYYDRVLGALVGSAIGDAMGASTEMWHRKDIQLKYGYITGLTPAERVQSPEGTWENNLLQGATTDDTRWKFLMTEYFTQFEGKPNATSFSEFINGYYRQLTKNLSDTGIAAQTDLLDEKMEQIDWIKEWARVSLAYQNGMNDYTRALNRFYGGEMSCAGQLYAPMFGLIANNTEDAYALGYELSIFDIGYAKDITASVSAMTHMALRTQDMDSILNVVPFTDIEGYQDSRLVGRIPYNIWMASINQIRGIKKMVKASDTLTEKKSHRTAMPVQYPGSALEWEQQETSYAFLEREQKAIPFHAGEIWQILITGLAFGEGDFLKTIQYIVNYGRDNDTVAAVAGMVLGAKTGYNKLPKDIKEEVLKVNRDNLGIDLEAMAQEITVLKYP</sequence>
<dbReference type="InterPro" id="IPR005502">
    <property type="entry name" value="Ribosyl_crysJ1"/>
</dbReference>
<evidence type="ECO:0000256" key="1">
    <source>
        <dbReference type="ARBA" id="ARBA00010702"/>
    </source>
</evidence>
<name>A0A3R8Q608_9FLAO</name>
<dbReference type="PANTHER" id="PTHR16222:SF24">
    <property type="entry name" value="ADP-RIBOSYLHYDROLASE ARH3"/>
    <property type="match status" value="1"/>
</dbReference>
<dbReference type="GO" id="GO:0016787">
    <property type="term" value="F:hydrolase activity"/>
    <property type="evidence" value="ECO:0007669"/>
    <property type="project" value="UniProtKB-KW"/>
</dbReference>
<comment type="caution">
    <text evidence="4">The sequence shown here is derived from an EMBL/GenBank/DDBJ whole genome shotgun (WGS) entry which is preliminary data.</text>
</comment>
<dbReference type="AlphaFoldDB" id="A0A3R8Q608"/>
<evidence type="ECO:0000256" key="2">
    <source>
        <dbReference type="ARBA" id="ARBA00022801"/>
    </source>
</evidence>
<dbReference type="OrthoDB" id="9761704at2"/>
<dbReference type="EMBL" id="QUSX01000001">
    <property type="protein sequence ID" value="RRQ50489.1"/>
    <property type="molecule type" value="Genomic_DNA"/>
</dbReference>
<dbReference type="Proteomes" id="UP000286990">
    <property type="component" value="Unassembled WGS sequence"/>
</dbReference>
<gene>
    <name evidence="4" type="ORF">DZC72_08065</name>
</gene>
<keyword evidence="3" id="KW-0460">Magnesium</keyword>
<keyword evidence="5" id="KW-1185">Reference proteome</keyword>